<dbReference type="SUPFAM" id="SSF55608">
    <property type="entry name" value="Homing endonucleases"/>
    <property type="match status" value="2"/>
</dbReference>
<gene>
    <name evidence="14" type="primary">nad2</name>
</gene>
<feature type="transmembrane region" description="Helical" evidence="11">
    <location>
        <begin position="24"/>
        <end position="47"/>
    </location>
</feature>
<dbReference type="GO" id="GO:0004519">
    <property type="term" value="F:endonuclease activity"/>
    <property type="evidence" value="ECO:0007669"/>
    <property type="project" value="InterPro"/>
</dbReference>
<feature type="transmembrane region" description="Helical" evidence="11">
    <location>
        <begin position="513"/>
        <end position="536"/>
    </location>
</feature>
<evidence type="ECO:0000256" key="9">
    <source>
        <dbReference type="ARBA" id="ARBA00049551"/>
    </source>
</evidence>
<dbReference type="EC" id="7.1.1.2" evidence="3"/>
<dbReference type="GeneID" id="17427480"/>
<evidence type="ECO:0000256" key="2">
    <source>
        <dbReference type="ARBA" id="ARBA00007012"/>
    </source>
</evidence>
<keyword evidence="5 11" id="KW-0812">Transmembrane</keyword>
<evidence type="ECO:0000259" key="12">
    <source>
        <dbReference type="Pfam" id="PF00361"/>
    </source>
</evidence>
<feature type="transmembrane region" description="Helical" evidence="11">
    <location>
        <begin position="412"/>
        <end position="435"/>
    </location>
</feature>
<feature type="compositionally biased region" description="Polar residues" evidence="10">
    <location>
        <begin position="608"/>
        <end position="618"/>
    </location>
</feature>
<proteinExistence type="inferred from homology"/>
<comment type="similarity">
    <text evidence="2">Belongs to the complex I subunit 2 family.</text>
</comment>
<evidence type="ECO:0000256" key="8">
    <source>
        <dbReference type="ARBA" id="ARBA00031028"/>
    </source>
</evidence>
<dbReference type="RefSeq" id="YP_008757686.1">
    <property type="nucleotide sequence ID" value="NC_022681.1"/>
</dbReference>
<evidence type="ECO:0000256" key="3">
    <source>
        <dbReference type="ARBA" id="ARBA00012944"/>
    </source>
</evidence>
<dbReference type="HAMAP" id="MF_00445">
    <property type="entry name" value="NDH1_NuoN_1"/>
    <property type="match status" value="1"/>
</dbReference>
<dbReference type="PANTHER" id="PTHR22773">
    <property type="entry name" value="NADH DEHYDROGENASE"/>
    <property type="match status" value="1"/>
</dbReference>
<feature type="region of interest" description="Disordered" evidence="10">
    <location>
        <begin position="601"/>
        <end position="629"/>
    </location>
</feature>
<keyword evidence="7 11" id="KW-0472">Membrane</keyword>
<dbReference type="GO" id="GO:0042773">
    <property type="term" value="P:ATP synthesis coupled electron transport"/>
    <property type="evidence" value="ECO:0007669"/>
    <property type="project" value="InterPro"/>
</dbReference>
<accession>A0A059PA54</accession>
<feature type="transmembrane region" description="Helical" evidence="11">
    <location>
        <begin position="447"/>
        <end position="467"/>
    </location>
</feature>
<feature type="transmembrane region" description="Helical" evidence="11">
    <location>
        <begin position="178"/>
        <end position="199"/>
    </location>
</feature>
<dbReference type="AlphaFoldDB" id="A0A059PA54"/>
<dbReference type="GO" id="GO:0016020">
    <property type="term" value="C:membrane"/>
    <property type="evidence" value="ECO:0007669"/>
    <property type="project" value="UniProtKB-SubCell"/>
</dbReference>
<dbReference type="InterPro" id="IPR010096">
    <property type="entry name" value="NADH-Q_OxRdtase_suN/2"/>
</dbReference>
<comment type="catalytic activity">
    <reaction evidence="9">
        <text>a ubiquinone + NADH + 5 H(+)(in) = a ubiquinol + NAD(+) + 4 H(+)(out)</text>
        <dbReference type="Rhea" id="RHEA:29091"/>
        <dbReference type="Rhea" id="RHEA-COMP:9565"/>
        <dbReference type="Rhea" id="RHEA-COMP:9566"/>
        <dbReference type="ChEBI" id="CHEBI:15378"/>
        <dbReference type="ChEBI" id="CHEBI:16389"/>
        <dbReference type="ChEBI" id="CHEBI:17976"/>
        <dbReference type="ChEBI" id="CHEBI:57540"/>
        <dbReference type="ChEBI" id="CHEBI:57945"/>
        <dbReference type="EC" id="7.1.1.2"/>
    </reaction>
</comment>
<feature type="transmembrane region" description="Helical" evidence="11">
    <location>
        <begin position="363"/>
        <end position="380"/>
    </location>
</feature>
<keyword evidence="14" id="KW-0496">Mitochondrion</keyword>
<feature type="transmembrane region" description="Helical" evidence="11">
    <location>
        <begin position="263"/>
        <end position="284"/>
    </location>
</feature>
<organism evidence="14">
    <name type="scientific">Fusarium circinatum</name>
    <name type="common">Pitch canker fungus</name>
    <name type="synonym">Gibberella circinata</name>
    <dbReference type="NCBI Taxonomy" id="48490"/>
    <lineage>
        <taxon>Eukaryota</taxon>
        <taxon>Fungi</taxon>
        <taxon>Dikarya</taxon>
        <taxon>Ascomycota</taxon>
        <taxon>Pezizomycotina</taxon>
        <taxon>Sordariomycetes</taxon>
        <taxon>Hypocreomycetidae</taxon>
        <taxon>Hypocreales</taxon>
        <taxon>Nectriaceae</taxon>
        <taxon>Fusarium</taxon>
        <taxon>Fusarium fujikuroi species complex</taxon>
    </lineage>
</organism>
<evidence type="ECO:0000256" key="7">
    <source>
        <dbReference type="ARBA" id="ARBA00023136"/>
    </source>
</evidence>
<feature type="domain" description="Homing endonuclease LAGLIDADG" evidence="13">
    <location>
        <begin position="639"/>
        <end position="735"/>
    </location>
</feature>
<sequence>MIILSIVLVLLSNAVNIRRDLSILFNRISILILIYCILHDMSSLAVITKGVGLHGGLLLMSNITQIFHIFIFLVSILILQLTSFYPRKVWVSEYSSLKDLLLYKFIYYNTKIINKMGEHFKIIEYPLIILFVITGAVLLMSTNDLVSIFLAIELQSYGLYILSTIYRNSELSTTGGLIYFLLGGLSSCFILLGTSLLYANSGTTNLDGLYIITSISDLSTNLWYTPYYINLSLVIFTIGFLFKVSAAPFHFWSPDVYDAIPTIVTTFVAIIAKISIFILLLQLVYYTNSSFSEMSWTFILLISSLFSLIIGTVVGLTQFRIKRLFAYSTISHVGFILLALGISSVESTQAFIFYLTQYSISNLNAFVILIAIGFSLYCYISENKEHEELMDKNNSPIQLVTQLKGYFYINPFLAISLAITIFSFVGVPPLIGFFGKQMVLSAALDKGLIFLSLIAILTSVIGGVYYLGIIKEMFFSLPEYKINPLLENLVLKGNVLDNNQKIINKLNFNYKNIAISSPISFVISIITLVILLFLFMNKEWLSMGKEKTMPFFNKRNFIYKSIRSFYFIKTYSTIFINNYTTRRSFSLRGYSSRSMLAPESRKLEKNVGASSSLASSPRPNEVSRPLENNKNKPIHPWFITGFTDAEGSFMVHLEKNPDKWRVRPRFQIKLDIRYLSLLKEIKAYFNHIGSINISNNECVYKVRSLNEVAIIISHFDKYSLMSQKRADFELFKRIVNKLNNQEQPLTYQGLQEIVSIGVSMNLGLSSLVRDNFSNIIPVARPLVKDAVVPHAEWIAGFVSGKGSFSIYASQSVDKPVSLSFRVFHYELGAKDEELLKILVYFFNCGNLNYDEDKKVVIFVIRKFEDINQKIIPFFDKREIKGVKYKDFKDWSEAAKIIESKNHLTQEGHNEIRRIRKNMNSNRL</sequence>
<feature type="transmembrane region" description="Helical" evidence="11">
    <location>
        <begin position="122"/>
        <end position="140"/>
    </location>
</feature>
<feature type="domain" description="Homing endonuclease LAGLIDADG" evidence="13">
    <location>
        <begin position="794"/>
        <end position="893"/>
    </location>
</feature>
<dbReference type="InterPro" id="IPR004860">
    <property type="entry name" value="LAGLIDADG_dom"/>
</dbReference>
<feature type="transmembrane region" description="Helical" evidence="11">
    <location>
        <begin position="227"/>
        <end position="251"/>
    </location>
</feature>
<dbReference type="EMBL" id="JX910419">
    <property type="protein sequence ID" value="AFX93755.1"/>
    <property type="molecule type" value="Genomic_DNA"/>
</dbReference>
<evidence type="ECO:0000256" key="5">
    <source>
        <dbReference type="ARBA" id="ARBA00022692"/>
    </source>
</evidence>
<keyword evidence="6 11" id="KW-1133">Transmembrane helix</keyword>
<dbReference type="Pfam" id="PF00361">
    <property type="entry name" value="Proton_antipo_M"/>
    <property type="match status" value="1"/>
</dbReference>
<feature type="transmembrane region" description="Helical" evidence="11">
    <location>
        <begin position="146"/>
        <end position="166"/>
    </location>
</feature>
<feature type="transmembrane region" description="Helical" evidence="11">
    <location>
        <begin position="324"/>
        <end position="343"/>
    </location>
</feature>
<protein>
    <recommendedName>
        <fullName evidence="4">NADH-ubiquinone oxidoreductase chain 2</fullName>
        <ecNumber evidence="3">7.1.1.2</ecNumber>
    </recommendedName>
    <alternativeName>
        <fullName evidence="8">NADH dehydrogenase subunit 2</fullName>
    </alternativeName>
</protein>
<reference evidence="14" key="1">
    <citation type="journal article" date="2013" name="BMC Genomics">
        <title>Evidence for inter-specific recombination among the mitochondrial genomes of Fusarium species in the Gibberella fujikuroi complex.</title>
        <authorList>
            <person name="Fourie G."/>
            <person name="van der Merwe N.A."/>
            <person name="Wingfield B.D."/>
            <person name="Bogale M."/>
            <person name="Tudzynski B."/>
            <person name="Wingfield M.J."/>
            <person name="Steenkamp E.T."/>
        </authorList>
    </citation>
    <scope>NUCLEOTIDE SEQUENCE</scope>
    <source>
        <strain evidence="14">MRC 7870</strain>
    </source>
</reference>
<dbReference type="InterPro" id="IPR027434">
    <property type="entry name" value="Homing_endonucl"/>
</dbReference>
<feature type="domain" description="NADH:quinone oxidoreductase/Mrp antiporter transmembrane" evidence="12">
    <location>
        <begin position="143"/>
        <end position="462"/>
    </location>
</feature>
<dbReference type="Gene3D" id="3.10.28.10">
    <property type="entry name" value="Homing endonucleases"/>
    <property type="match status" value="2"/>
</dbReference>
<evidence type="ECO:0000313" key="14">
    <source>
        <dbReference type="EMBL" id="AFX93755.1"/>
    </source>
</evidence>
<evidence type="ECO:0000259" key="13">
    <source>
        <dbReference type="Pfam" id="PF00961"/>
    </source>
</evidence>
<evidence type="ECO:0000256" key="4">
    <source>
        <dbReference type="ARBA" id="ARBA00021008"/>
    </source>
</evidence>
<evidence type="ECO:0000256" key="6">
    <source>
        <dbReference type="ARBA" id="ARBA00022989"/>
    </source>
</evidence>
<feature type="transmembrane region" description="Helical" evidence="11">
    <location>
        <begin position="59"/>
        <end position="82"/>
    </location>
</feature>
<dbReference type="InterPro" id="IPR001750">
    <property type="entry name" value="ND/Mrp_TM"/>
</dbReference>
<dbReference type="Pfam" id="PF00961">
    <property type="entry name" value="LAGLIDADG_1"/>
    <property type="match status" value="2"/>
</dbReference>
<dbReference type="GO" id="GO:0008137">
    <property type="term" value="F:NADH dehydrogenase (ubiquinone) activity"/>
    <property type="evidence" value="ECO:0007669"/>
    <property type="project" value="UniProtKB-EC"/>
</dbReference>
<evidence type="ECO:0000256" key="1">
    <source>
        <dbReference type="ARBA" id="ARBA00004141"/>
    </source>
</evidence>
<comment type="subcellular location">
    <subcellularLocation>
        <location evidence="1">Membrane</location>
        <topology evidence="1">Multi-pass membrane protein</topology>
    </subcellularLocation>
</comment>
<feature type="transmembrane region" description="Helical" evidence="11">
    <location>
        <begin position="296"/>
        <end position="317"/>
    </location>
</feature>
<evidence type="ECO:0000256" key="10">
    <source>
        <dbReference type="SAM" id="MobiDB-lite"/>
    </source>
</evidence>
<evidence type="ECO:0000256" key="11">
    <source>
        <dbReference type="SAM" id="Phobius"/>
    </source>
</evidence>
<geneLocation type="mitochondrion" evidence="14"/>
<name>A0A059PA54_FUSCI</name>
<dbReference type="FunFam" id="3.10.28.10:FF:000010">
    <property type="entry name" value="LAGLIDADG homing endonuclease I-LtrII"/>
    <property type="match status" value="1"/>
</dbReference>